<dbReference type="Pfam" id="PF03781">
    <property type="entry name" value="FGE-sulfatase"/>
    <property type="match status" value="1"/>
</dbReference>
<dbReference type="PANTHER" id="PTHR23150">
    <property type="entry name" value="SULFATASE MODIFYING FACTOR 1, 2"/>
    <property type="match status" value="1"/>
</dbReference>
<dbReference type="GO" id="GO:0120147">
    <property type="term" value="F:formylglycine-generating oxidase activity"/>
    <property type="evidence" value="ECO:0007669"/>
    <property type="project" value="TreeGrafter"/>
</dbReference>
<accession>A0A8J7FAT6</accession>
<dbReference type="Gene3D" id="1.10.510.10">
    <property type="entry name" value="Transferase(Phosphotransferase) domain 1"/>
    <property type="match status" value="1"/>
</dbReference>
<dbReference type="SMART" id="SM00220">
    <property type="entry name" value="S_TKc"/>
    <property type="match status" value="1"/>
</dbReference>
<dbReference type="InterPro" id="IPR051043">
    <property type="entry name" value="Sulfatase_Mod_Factor_Kinase"/>
</dbReference>
<evidence type="ECO:0000313" key="4">
    <source>
        <dbReference type="Proteomes" id="UP000640333"/>
    </source>
</evidence>
<evidence type="ECO:0000256" key="1">
    <source>
        <dbReference type="SAM" id="MobiDB-lite"/>
    </source>
</evidence>
<evidence type="ECO:0000313" key="3">
    <source>
        <dbReference type="EMBL" id="MBE9396637.1"/>
    </source>
</evidence>
<dbReference type="PANTHER" id="PTHR23150:SF35">
    <property type="entry name" value="BLL6746 PROTEIN"/>
    <property type="match status" value="1"/>
</dbReference>
<dbReference type="AlphaFoldDB" id="A0A8J7FAT6"/>
<gene>
    <name evidence="3" type="ORF">IOQ59_05105</name>
</gene>
<protein>
    <submittedName>
        <fullName evidence="3">SUMF1/EgtB/PvdO family nonheme iron enzyme</fullName>
    </submittedName>
</protein>
<dbReference type="InterPro" id="IPR005532">
    <property type="entry name" value="SUMF_dom"/>
</dbReference>
<dbReference type="GO" id="GO:0005524">
    <property type="term" value="F:ATP binding"/>
    <property type="evidence" value="ECO:0007669"/>
    <property type="project" value="InterPro"/>
</dbReference>
<dbReference type="Pfam" id="PF00069">
    <property type="entry name" value="Pkinase"/>
    <property type="match status" value="1"/>
</dbReference>
<dbReference type="InterPro" id="IPR011009">
    <property type="entry name" value="Kinase-like_dom_sf"/>
</dbReference>
<feature type="domain" description="Protein kinase" evidence="2">
    <location>
        <begin position="25"/>
        <end position="280"/>
    </location>
</feature>
<dbReference type="Proteomes" id="UP000640333">
    <property type="component" value="Unassembled WGS sequence"/>
</dbReference>
<dbReference type="InterPro" id="IPR000719">
    <property type="entry name" value="Prot_kinase_dom"/>
</dbReference>
<feature type="compositionally biased region" description="Low complexity" evidence="1">
    <location>
        <begin position="298"/>
        <end position="309"/>
    </location>
</feature>
<dbReference type="InterPro" id="IPR016187">
    <property type="entry name" value="CTDL_fold"/>
</dbReference>
<feature type="region of interest" description="Disordered" evidence="1">
    <location>
        <begin position="389"/>
        <end position="427"/>
    </location>
</feature>
<proteinExistence type="predicted"/>
<dbReference type="InterPro" id="IPR042095">
    <property type="entry name" value="SUMF_sf"/>
</dbReference>
<feature type="compositionally biased region" description="Polar residues" evidence="1">
    <location>
        <begin position="418"/>
        <end position="427"/>
    </location>
</feature>
<dbReference type="EMBL" id="JADEYS010000004">
    <property type="protein sequence ID" value="MBE9396637.1"/>
    <property type="molecule type" value="Genomic_DNA"/>
</dbReference>
<comment type="caution">
    <text evidence="3">The sequence shown here is derived from an EMBL/GenBank/DDBJ whole genome shotgun (WGS) entry which is preliminary data.</text>
</comment>
<dbReference type="RefSeq" id="WP_193952195.1">
    <property type="nucleotide sequence ID" value="NZ_JADEYS010000004.1"/>
</dbReference>
<feature type="region of interest" description="Disordered" evidence="1">
    <location>
        <begin position="282"/>
        <end position="342"/>
    </location>
</feature>
<name>A0A8J7FAT6_9GAMM</name>
<keyword evidence="4" id="KW-1185">Reference proteome</keyword>
<sequence>MATPPAIEYTSLAPDKTVGPAQHRFLLISKTADSLLGQLWQAQDLSVQGQPIVTLEFILPTLVTQNTAIEAIKRSVAYGKKLRHKHLALLHGFFQSENQPTFLVSESLDATTLASLLDTGKAQSLSDNQIRGLLLQIAAGLDTAYSSHHISHNSLNPACIYINRGSGVKLSGFATFPAQDHLDSRRTHTQRYDIYQAPETHMGQNRNRSADIYSLACICYEVLTGHPPFATTQDTSQCDPLRLSQPSRLTEQQWQHLQAALSAEPVARPSNAMALVKGIFQPDEPDTSAAPINHDGAENSAPENSAEEAPLPPRLSAADLAPEPTSVENNQSVPEKTGKTKRSKRWAIPLMTFVAGLLIGYLVSQLQSDSSDVVSAVSEDTIIMEAPSLTASDTSEGTEPSTDDHNIQATVSEPGITSEPSSGTDTHTAVSLAAELTESQAPRTLLFRDQIAEGVYGPDMVALPPGQFQMGDSHALGDDNEQPLHAVTIEHPFALSRYEVTFAQYDIFARATQRTFPSDEDWGRDNRPVINISWLDAQAYVTWLAKETGQPYRLPTEAEWEYAARAGTQTAFSWGNEPQSGYAVCDECSSEWDGSQTAPVGSQRPNAWGLYDMSGNVGEWVEDCYAPNYNGAPNNGDARQTDGCNYRAMRGGSWFDIMRLMRPAGRYRHPASASQNDWGFRVALDLPEQFIKENN</sequence>
<dbReference type="Gene3D" id="3.90.1580.10">
    <property type="entry name" value="paralog of FGE (formylglycine-generating enzyme)"/>
    <property type="match status" value="1"/>
</dbReference>
<dbReference type="PROSITE" id="PS50011">
    <property type="entry name" value="PROTEIN_KINASE_DOM"/>
    <property type="match status" value="1"/>
</dbReference>
<dbReference type="GO" id="GO:0004672">
    <property type="term" value="F:protein kinase activity"/>
    <property type="evidence" value="ECO:0007669"/>
    <property type="project" value="InterPro"/>
</dbReference>
<feature type="compositionally biased region" description="Polar residues" evidence="1">
    <location>
        <begin position="389"/>
        <end position="400"/>
    </location>
</feature>
<dbReference type="SUPFAM" id="SSF56436">
    <property type="entry name" value="C-type lectin-like"/>
    <property type="match status" value="1"/>
</dbReference>
<evidence type="ECO:0000259" key="2">
    <source>
        <dbReference type="PROSITE" id="PS50011"/>
    </source>
</evidence>
<dbReference type="SUPFAM" id="SSF56112">
    <property type="entry name" value="Protein kinase-like (PK-like)"/>
    <property type="match status" value="1"/>
</dbReference>
<reference evidence="3" key="1">
    <citation type="submission" date="2020-10" db="EMBL/GenBank/DDBJ databases">
        <title>Bacterium isolated from coastal waters sediment.</title>
        <authorList>
            <person name="Chen R.-J."/>
            <person name="Lu D.-C."/>
            <person name="Zhu K.-L."/>
            <person name="Du Z.-J."/>
        </authorList>
    </citation>
    <scope>NUCLEOTIDE SEQUENCE</scope>
    <source>
        <strain evidence="3">N1Y112</strain>
    </source>
</reference>
<organism evidence="3 4">
    <name type="scientific">Pontibacterium sinense</name>
    <dbReference type="NCBI Taxonomy" id="2781979"/>
    <lineage>
        <taxon>Bacteria</taxon>
        <taxon>Pseudomonadati</taxon>
        <taxon>Pseudomonadota</taxon>
        <taxon>Gammaproteobacteria</taxon>
        <taxon>Oceanospirillales</taxon>
        <taxon>Oceanospirillaceae</taxon>
        <taxon>Pontibacterium</taxon>
    </lineage>
</organism>